<protein>
    <recommendedName>
        <fullName evidence="6">Ribosomal RNA small subunit methyltransferase G</fullName>
        <ecNumber evidence="6">2.1.1.-</ecNumber>
    </recommendedName>
    <alternativeName>
        <fullName evidence="6">16S rRNA 7-methylguanosine methyltransferase</fullName>
        <shortName evidence="6">16S rRNA m7G methyltransferase</shortName>
    </alternativeName>
</protein>
<keyword evidence="3 6" id="KW-0489">Methyltransferase</keyword>
<evidence type="ECO:0000256" key="6">
    <source>
        <dbReference type="HAMAP-Rule" id="MF_00074"/>
    </source>
</evidence>
<feature type="binding site" evidence="6">
    <location>
        <position position="91"/>
    </location>
    <ligand>
        <name>S-adenosyl-L-methionine</name>
        <dbReference type="ChEBI" id="CHEBI:59789"/>
    </ligand>
</feature>
<evidence type="ECO:0000256" key="5">
    <source>
        <dbReference type="ARBA" id="ARBA00022691"/>
    </source>
</evidence>
<dbReference type="PANTHER" id="PTHR31760:SF0">
    <property type="entry name" value="S-ADENOSYL-L-METHIONINE-DEPENDENT METHYLTRANSFERASES SUPERFAMILY PROTEIN"/>
    <property type="match status" value="1"/>
</dbReference>
<reference evidence="7" key="1">
    <citation type="journal article" date="2020" name="mSystems">
        <title>Genome- and Community-Level Interaction Insights into Carbon Utilization and Element Cycling Functions of Hydrothermarchaeota in Hydrothermal Sediment.</title>
        <authorList>
            <person name="Zhou Z."/>
            <person name="Liu Y."/>
            <person name="Xu W."/>
            <person name="Pan J."/>
            <person name="Luo Z.H."/>
            <person name="Li M."/>
        </authorList>
    </citation>
    <scope>NUCLEOTIDE SEQUENCE [LARGE SCALE GENOMIC DNA]</scope>
    <source>
        <strain evidence="7">HyVt-503</strain>
    </source>
</reference>
<dbReference type="NCBIfam" id="TIGR00138">
    <property type="entry name" value="rsmG_gidB"/>
    <property type="match status" value="1"/>
</dbReference>
<evidence type="ECO:0000256" key="1">
    <source>
        <dbReference type="ARBA" id="ARBA00022490"/>
    </source>
</evidence>
<comment type="subcellular location">
    <subcellularLocation>
        <location evidence="6">Cytoplasm</location>
    </subcellularLocation>
</comment>
<evidence type="ECO:0000256" key="4">
    <source>
        <dbReference type="ARBA" id="ARBA00022679"/>
    </source>
</evidence>
<name>A0A7V2WSM8_9BACT</name>
<feature type="binding site" evidence="6">
    <location>
        <position position="162"/>
    </location>
    <ligand>
        <name>S-adenosyl-L-methionine</name>
        <dbReference type="ChEBI" id="CHEBI:59789"/>
    </ligand>
</feature>
<dbReference type="Pfam" id="PF02527">
    <property type="entry name" value="GidB"/>
    <property type="match status" value="1"/>
</dbReference>
<gene>
    <name evidence="6 7" type="primary">rsmG</name>
    <name evidence="7" type="ORF">ENJ63_02915</name>
</gene>
<comment type="caution">
    <text evidence="6">Lacks conserved residue(s) required for the propagation of feature annotation.</text>
</comment>
<dbReference type="Proteomes" id="UP000885797">
    <property type="component" value="Unassembled WGS sequence"/>
</dbReference>
<evidence type="ECO:0000313" key="7">
    <source>
        <dbReference type="EMBL" id="HFC46814.1"/>
    </source>
</evidence>
<dbReference type="CDD" id="cd02440">
    <property type="entry name" value="AdoMet_MTases"/>
    <property type="match status" value="1"/>
</dbReference>
<comment type="similarity">
    <text evidence="6">Belongs to the methyltransferase superfamily. RNA methyltransferase RsmG family.</text>
</comment>
<comment type="function">
    <text evidence="6">Specifically methylates the N7 position of a guanine in 16S rRNA.</text>
</comment>
<dbReference type="EMBL" id="DRND01000233">
    <property type="protein sequence ID" value="HFC46814.1"/>
    <property type="molecule type" value="Genomic_DNA"/>
</dbReference>
<accession>A0A7V2WSM8</accession>
<proteinExistence type="inferred from homology"/>
<dbReference type="HAMAP" id="MF_00074">
    <property type="entry name" value="16SrRNA_methyltr_G"/>
    <property type="match status" value="1"/>
</dbReference>
<dbReference type="PANTHER" id="PTHR31760">
    <property type="entry name" value="S-ADENOSYL-L-METHIONINE-DEPENDENT METHYLTRANSFERASES SUPERFAMILY PROTEIN"/>
    <property type="match status" value="1"/>
</dbReference>
<dbReference type="GO" id="GO:0005829">
    <property type="term" value="C:cytosol"/>
    <property type="evidence" value="ECO:0007669"/>
    <property type="project" value="TreeGrafter"/>
</dbReference>
<dbReference type="Gene3D" id="3.40.50.150">
    <property type="entry name" value="Vaccinia Virus protein VP39"/>
    <property type="match status" value="1"/>
</dbReference>
<keyword evidence="4 6" id="KW-0808">Transferase</keyword>
<dbReference type="SUPFAM" id="SSF53335">
    <property type="entry name" value="S-adenosyl-L-methionine-dependent methyltransferases"/>
    <property type="match status" value="1"/>
</dbReference>
<dbReference type="PIRSF" id="PIRSF003078">
    <property type="entry name" value="GidB"/>
    <property type="match status" value="1"/>
</dbReference>
<dbReference type="AlphaFoldDB" id="A0A7V2WSM8"/>
<dbReference type="EC" id="2.1.1.-" evidence="6"/>
<keyword evidence="5 6" id="KW-0949">S-adenosyl-L-methionine</keyword>
<keyword evidence="2 6" id="KW-0698">rRNA processing</keyword>
<evidence type="ECO:0000256" key="2">
    <source>
        <dbReference type="ARBA" id="ARBA00022552"/>
    </source>
</evidence>
<keyword evidence="1 6" id="KW-0963">Cytoplasm</keyword>
<evidence type="ECO:0000256" key="3">
    <source>
        <dbReference type="ARBA" id="ARBA00022603"/>
    </source>
</evidence>
<dbReference type="InterPro" id="IPR003682">
    <property type="entry name" value="rRNA_ssu_MeTfrase_G"/>
</dbReference>
<dbReference type="InterPro" id="IPR029063">
    <property type="entry name" value="SAM-dependent_MTases_sf"/>
</dbReference>
<organism evidence="7">
    <name type="scientific">Dissulfuribacter thermophilus</name>
    <dbReference type="NCBI Taxonomy" id="1156395"/>
    <lineage>
        <taxon>Bacteria</taxon>
        <taxon>Pseudomonadati</taxon>
        <taxon>Thermodesulfobacteriota</taxon>
        <taxon>Dissulfuribacteria</taxon>
        <taxon>Dissulfuribacterales</taxon>
        <taxon>Dissulfuribacteraceae</taxon>
        <taxon>Dissulfuribacter</taxon>
    </lineage>
</organism>
<sequence length="234" mass="25546">MSRGTPPLKISPSGQKSFEAIKRVLRASGTSVSQEVCQRLTKYFEELAVWNQRMDLTGFKDLESMVIHHLGDTLTVLPSIGGGDIRLLDVGSGAGVPGLLLKVLSPPLSATLVDSRRRRVSFLRYVIGVLGLRGIEAIHATLKPLVPVAPLVKASYDVVISRAVSDLLTMARIARPYLAPQGRLILMKGPKGLMELDEFANILGKEGWRFEYVEKTVPLSGARRIIIIGVVESH</sequence>
<comment type="caution">
    <text evidence="7">The sequence shown here is derived from an EMBL/GenBank/DDBJ whole genome shotgun (WGS) entry which is preliminary data.</text>
</comment>
<dbReference type="GO" id="GO:0070043">
    <property type="term" value="F:rRNA (guanine-N7-)-methyltransferase activity"/>
    <property type="evidence" value="ECO:0007669"/>
    <property type="project" value="UniProtKB-UniRule"/>
</dbReference>